<feature type="non-terminal residue" evidence="2">
    <location>
        <position position="1"/>
    </location>
</feature>
<reference evidence="2 3" key="1">
    <citation type="submission" date="2019-11" db="EMBL/GenBank/DDBJ databases">
        <title>Whole genome sequence of Oryza granulata.</title>
        <authorList>
            <person name="Li W."/>
        </authorList>
    </citation>
    <scope>NUCLEOTIDE SEQUENCE [LARGE SCALE GENOMIC DNA]</scope>
    <source>
        <strain evidence="3">cv. Menghai</strain>
        <tissue evidence="2">Leaf</tissue>
    </source>
</reference>
<evidence type="ECO:0000256" key="1">
    <source>
        <dbReference type="SAM" id="MobiDB-lite"/>
    </source>
</evidence>
<feature type="non-terminal residue" evidence="2">
    <location>
        <position position="154"/>
    </location>
</feature>
<evidence type="ECO:0000313" key="2">
    <source>
        <dbReference type="EMBL" id="KAF0928454.1"/>
    </source>
</evidence>
<gene>
    <name evidence="2" type="ORF">E2562_004101</name>
</gene>
<sequence>SRELVRTINEVGHTLGLPRGVEQTDNSFRNMLEKVRRRCHKMAARLGCCSSGADVFIPHHIPTPLPQSARPSLERSSVSRLQHQASGGASSSRTPRGKAPAPPSDDDEDEEEDDNDEDYTAEDAEEIGPSQLHDAPEPSQPTQVLPRRTHQKTV</sequence>
<accession>A0A6G1EUZ6</accession>
<comment type="caution">
    <text evidence="2">The sequence shown here is derived from an EMBL/GenBank/DDBJ whole genome shotgun (WGS) entry which is preliminary data.</text>
</comment>
<dbReference type="OrthoDB" id="10647885at2759"/>
<organism evidence="2 3">
    <name type="scientific">Oryza meyeriana var. granulata</name>
    <dbReference type="NCBI Taxonomy" id="110450"/>
    <lineage>
        <taxon>Eukaryota</taxon>
        <taxon>Viridiplantae</taxon>
        <taxon>Streptophyta</taxon>
        <taxon>Embryophyta</taxon>
        <taxon>Tracheophyta</taxon>
        <taxon>Spermatophyta</taxon>
        <taxon>Magnoliopsida</taxon>
        <taxon>Liliopsida</taxon>
        <taxon>Poales</taxon>
        <taxon>Poaceae</taxon>
        <taxon>BOP clade</taxon>
        <taxon>Oryzoideae</taxon>
        <taxon>Oryzeae</taxon>
        <taxon>Oryzinae</taxon>
        <taxon>Oryza</taxon>
        <taxon>Oryza meyeriana</taxon>
    </lineage>
</organism>
<proteinExistence type="predicted"/>
<name>A0A6G1EUZ6_9ORYZ</name>
<protein>
    <submittedName>
        <fullName evidence="2">Uncharacterized protein</fullName>
    </submittedName>
</protein>
<keyword evidence="3" id="KW-1185">Reference proteome</keyword>
<feature type="compositionally biased region" description="Acidic residues" evidence="1">
    <location>
        <begin position="104"/>
        <end position="126"/>
    </location>
</feature>
<dbReference type="EMBL" id="SPHZ02000002">
    <property type="protein sequence ID" value="KAF0928454.1"/>
    <property type="molecule type" value="Genomic_DNA"/>
</dbReference>
<dbReference type="AlphaFoldDB" id="A0A6G1EUZ6"/>
<dbReference type="Proteomes" id="UP000479710">
    <property type="component" value="Unassembled WGS sequence"/>
</dbReference>
<feature type="compositionally biased region" description="Polar residues" evidence="1">
    <location>
        <begin position="74"/>
        <end position="94"/>
    </location>
</feature>
<feature type="region of interest" description="Disordered" evidence="1">
    <location>
        <begin position="59"/>
        <end position="154"/>
    </location>
</feature>
<evidence type="ECO:0000313" key="3">
    <source>
        <dbReference type="Proteomes" id="UP000479710"/>
    </source>
</evidence>